<gene>
    <name evidence="1" type="ORF">B0T24DRAFT_712191</name>
</gene>
<dbReference type="AlphaFoldDB" id="A0AAE0JVQ5"/>
<organism evidence="1 2">
    <name type="scientific">Lasiosphaeria ovina</name>
    <dbReference type="NCBI Taxonomy" id="92902"/>
    <lineage>
        <taxon>Eukaryota</taxon>
        <taxon>Fungi</taxon>
        <taxon>Dikarya</taxon>
        <taxon>Ascomycota</taxon>
        <taxon>Pezizomycotina</taxon>
        <taxon>Sordariomycetes</taxon>
        <taxon>Sordariomycetidae</taxon>
        <taxon>Sordariales</taxon>
        <taxon>Lasiosphaeriaceae</taxon>
        <taxon>Lasiosphaeria</taxon>
    </lineage>
</organism>
<evidence type="ECO:0000313" key="1">
    <source>
        <dbReference type="EMBL" id="KAK3364870.1"/>
    </source>
</evidence>
<keyword evidence="2" id="KW-1185">Reference proteome</keyword>
<dbReference type="Proteomes" id="UP001287356">
    <property type="component" value="Unassembled WGS sequence"/>
</dbReference>
<reference evidence="1" key="2">
    <citation type="submission" date="2023-06" db="EMBL/GenBank/DDBJ databases">
        <authorList>
            <consortium name="Lawrence Berkeley National Laboratory"/>
            <person name="Haridas S."/>
            <person name="Hensen N."/>
            <person name="Bonometti L."/>
            <person name="Westerberg I."/>
            <person name="Brannstrom I.O."/>
            <person name="Guillou S."/>
            <person name="Cros-Aarteil S."/>
            <person name="Calhoun S."/>
            <person name="Kuo A."/>
            <person name="Mondo S."/>
            <person name="Pangilinan J."/>
            <person name="Riley R."/>
            <person name="Labutti K."/>
            <person name="Andreopoulos B."/>
            <person name="Lipzen A."/>
            <person name="Chen C."/>
            <person name="Yanf M."/>
            <person name="Daum C."/>
            <person name="Ng V."/>
            <person name="Clum A."/>
            <person name="Steindorff A."/>
            <person name="Ohm R."/>
            <person name="Martin F."/>
            <person name="Silar P."/>
            <person name="Natvig D."/>
            <person name="Lalanne C."/>
            <person name="Gautier V."/>
            <person name="Ament-Velasquez S.L."/>
            <person name="Kruys A."/>
            <person name="Hutchinson M.I."/>
            <person name="Powell A.J."/>
            <person name="Barry K."/>
            <person name="Miller A.N."/>
            <person name="Grigoriev I.V."/>
            <person name="Debuchy R."/>
            <person name="Gladieux P."/>
            <person name="Thoren M.H."/>
            <person name="Johannesson H."/>
        </authorList>
    </citation>
    <scope>NUCLEOTIDE SEQUENCE</scope>
    <source>
        <strain evidence="1">CBS 958.72</strain>
    </source>
</reference>
<reference evidence="1" key="1">
    <citation type="journal article" date="2023" name="Mol. Phylogenet. Evol.">
        <title>Genome-scale phylogeny and comparative genomics of the fungal order Sordariales.</title>
        <authorList>
            <person name="Hensen N."/>
            <person name="Bonometti L."/>
            <person name="Westerberg I."/>
            <person name="Brannstrom I.O."/>
            <person name="Guillou S."/>
            <person name="Cros-Aarteil S."/>
            <person name="Calhoun S."/>
            <person name="Haridas S."/>
            <person name="Kuo A."/>
            <person name="Mondo S."/>
            <person name="Pangilinan J."/>
            <person name="Riley R."/>
            <person name="LaButti K."/>
            <person name="Andreopoulos B."/>
            <person name="Lipzen A."/>
            <person name="Chen C."/>
            <person name="Yan M."/>
            <person name="Daum C."/>
            <person name="Ng V."/>
            <person name="Clum A."/>
            <person name="Steindorff A."/>
            <person name="Ohm R.A."/>
            <person name="Martin F."/>
            <person name="Silar P."/>
            <person name="Natvig D.O."/>
            <person name="Lalanne C."/>
            <person name="Gautier V."/>
            <person name="Ament-Velasquez S.L."/>
            <person name="Kruys A."/>
            <person name="Hutchinson M.I."/>
            <person name="Powell A.J."/>
            <person name="Barry K."/>
            <person name="Miller A.N."/>
            <person name="Grigoriev I.V."/>
            <person name="Debuchy R."/>
            <person name="Gladieux P."/>
            <person name="Hiltunen Thoren M."/>
            <person name="Johannesson H."/>
        </authorList>
    </citation>
    <scope>NUCLEOTIDE SEQUENCE</scope>
    <source>
        <strain evidence="1">CBS 958.72</strain>
    </source>
</reference>
<protein>
    <submittedName>
        <fullName evidence="1">Uncharacterized protein</fullName>
    </submittedName>
</protein>
<dbReference type="EMBL" id="JAULSN010000009">
    <property type="protein sequence ID" value="KAK3364870.1"/>
    <property type="molecule type" value="Genomic_DNA"/>
</dbReference>
<name>A0AAE0JVQ5_9PEZI</name>
<sequence length="207" mass="23503">MDLANYSGLLLLLTSLHWGHPRFHRFNYIFGLPPLINLPWMGMRQDEDLEPVTWASASVSAFPWARPAGHHHQRIAELQRRNEEANSTIAAASSFSTEMVLLKLLGRFIFSSVSPSGFLGKHPFLRITVGRNELVIGGATRIVISEVYGLRPLSTRKTNLRQQVHELQQHQQQQELVRYRQASQGLIVPMDHKIDELANQNARSPPN</sequence>
<evidence type="ECO:0000313" key="2">
    <source>
        <dbReference type="Proteomes" id="UP001287356"/>
    </source>
</evidence>
<accession>A0AAE0JVQ5</accession>
<comment type="caution">
    <text evidence="1">The sequence shown here is derived from an EMBL/GenBank/DDBJ whole genome shotgun (WGS) entry which is preliminary data.</text>
</comment>
<proteinExistence type="predicted"/>